<evidence type="ECO:0000256" key="3">
    <source>
        <dbReference type="ARBA" id="ARBA00023002"/>
    </source>
</evidence>
<gene>
    <name evidence="5" type="ORF">GCM10009676_25190</name>
</gene>
<dbReference type="EMBL" id="BAAALN010000006">
    <property type="protein sequence ID" value="GAA1239476.1"/>
    <property type="molecule type" value="Genomic_DNA"/>
</dbReference>
<dbReference type="SMART" id="SM01092">
    <property type="entry name" value="CO_deh_flav_C"/>
    <property type="match status" value="1"/>
</dbReference>
<dbReference type="Pfam" id="PF00941">
    <property type="entry name" value="FAD_binding_5"/>
    <property type="match status" value="1"/>
</dbReference>
<dbReference type="Gene3D" id="3.30.43.10">
    <property type="entry name" value="Uridine Diphospho-n-acetylenolpyruvylglucosamine Reductase, domain 2"/>
    <property type="match status" value="1"/>
</dbReference>
<dbReference type="PANTHER" id="PTHR42659:SF2">
    <property type="entry name" value="XANTHINE DEHYDROGENASE SUBUNIT C-RELATED"/>
    <property type="match status" value="1"/>
</dbReference>
<dbReference type="PROSITE" id="PS51387">
    <property type="entry name" value="FAD_PCMH"/>
    <property type="match status" value="1"/>
</dbReference>
<dbReference type="Pfam" id="PF03450">
    <property type="entry name" value="CO_deh_flav_C"/>
    <property type="match status" value="1"/>
</dbReference>
<evidence type="ECO:0000313" key="5">
    <source>
        <dbReference type="EMBL" id="GAA1239476.1"/>
    </source>
</evidence>
<protein>
    <submittedName>
        <fullName evidence="5">Xanthine dehydrogenase family protein subunit M</fullName>
    </submittedName>
</protein>
<evidence type="ECO:0000259" key="4">
    <source>
        <dbReference type="PROSITE" id="PS51387"/>
    </source>
</evidence>
<dbReference type="InterPro" id="IPR016167">
    <property type="entry name" value="FAD-bd_PCMH_sub1"/>
</dbReference>
<accession>A0ABN1WAP1</accession>
<dbReference type="Proteomes" id="UP001500653">
    <property type="component" value="Unassembled WGS sequence"/>
</dbReference>
<feature type="domain" description="FAD-binding PCMH-type" evidence="4">
    <location>
        <begin position="1"/>
        <end position="177"/>
    </location>
</feature>
<keyword evidence="1" id="KW-0285">Flavoprotein</keyword>
<keyword evidence="3" id="KW-0560">Oxidoreductase</keyword>
<dbReference type="SUPFAM" id="SSF56176">
    <property type="entry name" value="FAD-binding/transporter-associated domain-like"/>
    <property type="match status" value="1"/>
</dbReference>
<name>A0ABN1WAP1_9PSEU</name>
<dbReference type="SUPFAM" id="SSF55447">
    <property type="entry name" value="CO dehydrogenase flavoprotein C-terminal domain-like"/>
    <property type="match status" value="1"/>
</dbReference>
<dbReference type="Gene3D" id="3.30.465.10">
    <property type="match status" value="1"/>
</dbReference>
<dbReference type="PANTHER" id="PTHR42659">
    <property type="entry name" value="XANTHINE DEHYDROGENASE SUBUNIT C-RELATED"/>
    <property type="match status" value="1"/>
</dbReference>
<dbReference type="InterPro" id="IPR036683">
    <property type="entry name" value="CO_DH_flav_C_dom_sf"/>
</dbReference>
<reference evidence="5 6" key="1">
    <citation type="journal article" date="2019" name="Int. J. Syst. Evol. Microbiol.">
        <title>The Global Catalogue of Microorganisms (GCM) 10K type strain sequencing project: providing services to taxonomists for standard genome sequencing and annotation.</title>
        <authorList>
            <consortium name="The Broad Institute Genomics Platform"/>
            <consortium name="The Broad Institute Genome Sequencing Center for Infectious Disease"/>
            <person name="Wu L."/>
            <person name="Ma J."/>
        </authorList>
    </citation>
    <scope>NUCLEOTIDE SEQUENCE [LARGE SCALE GENOMIC DNA]</scope>
    <source>
        <strain evidence="5 6">JCM 13023</strain>
    </source>
</reference>
<dbReference type="InterPro" id="IPR051312">
    <property type="entry name" value="Diverse_Substr_Oxidored"/>
</dbReference>
<keyword evidence="2" id="KW-0274">FAD</keyword>
<evidence type="ECO:0000313" key="6">
    <source>
        <dbReference type="Proteomes" id="UP001500653"/>
    </source>
</evidence>
<dbReference type="InterPro" id="IPR016166">
    <property type="entry name" value="FAD-bd_PCMH"/>
</dbReference>
<organism evidence="5 6">
    <name type="scientific">Prauserella halophila</name>
    <dbReference type="NCBI Taxonomy" id="185641"/>
    <lineage>
        <taxon>Bacteria</taxon>
        <taxon>Bacillati</taxon>
        <taxon>Actinomycetota</taxon>
        <taxon>Actinomycetes</taxon>
        <taxon>Pseudonocardiales</taxon>
        <taxon>Pseudonocardiaceae</taxon>
        <taxon>Prauserella</taxon>
    </lineage>
</organism>
<comment type="caution">
    <text evidence="5">The sequence shown here is derived from an EMBL/GenBank/DDBJ whole genome shotgun (WGS) entry which is preliminary data.</text>
</comment>
<dbReference type="Gene3D" id="3.30.390.50">
    <property type="entry name" value="CO dehydrogenase flavoprotein, C-terminal domain"/>
    <property type="match status" value="1"/>
</dbReference>
<evidence type="ECO:0000256" key="1">
    <source>
        <dbReference type="ARBA" id="ARBA00022630"/>
    </source>
</evidence>
<dbReference type="InterPro" id="IPR036318">
    <property type="entry name" value="FAD-bd_PCMH-like_sf"/>
</dbReference>
<dbReference type="InterPro" id="IPR002346">
    <property type="entry name" value="Mopterin_DH_FAD-bd"/>
</dbReference>
<dbReference type="InterPro" id="IPR005107">
    <property type="entry name" value="CO_DH_flav_C"/>
</dbReference>
<sequence length="287" mass="30244">MKPPPFEYRSAHDSTETVELLTEYGDDAKILAGGQSLVPLMNFRMARPSVLIDINQTQDMTGIREDDGHLVIGAMARQRVLERDPTAGVAVPLLPAALAHTGHTTNRNRGTFGGSLAHADPAAELPALLVAMGGELTVKGPSGTRIVPAEDFFLAPLTTTLAYNEILVSARLPRLPSGTGTAVEELARRHGDFAIVSVMAAVHLDSNGRADLVRLAAGGVDSTPIRLHEAESVLSGGTLDETSIDAAATAAADASHPVDDVHGTASYRRDMVRVLVARAIRSAIANR</sequence>
<proteinExistence type="predicted"/>
<dbReference type="RefSeq" id="WP_253862365.1">
    <property type="nucleotide sequence ID" value="NZ_BAAALN010000006.1"/>
</dbReference>
<dbReference type="InterPro" id="IPR016169">
    <property type="entry name" value="FAD-bd_PCMH_sub2"/>
</dbReference>
<keyword evidence="6" id="KW-1185">Reference proteome</keyword>
<evidence type="ECO:0000256" key="2">
    <source>
        <dbReference type="ARBA" id="ARBA00022827"/>
    </source>
</evidence>